<dbReference type="GO" id="GO:0005524">
    <property type="term" value="F:ATP binding"/>
    <property type="evidence" value="ECO:0007669"/>
    <property type="project" value="UniProtKB-KW"/>
</dbReference>
<keyword evidence="2" id="KW-0547">Nucleotide-binding</keyword>
<dbReference type="InterPro" id="IPR017871">
    <property type="entry name" value="ABC_transporter-like_CS"/>
</dbReference>
<evidence type="ECO:0000313" key="5">
    <source>
        <dbReference type="EMBL" id="OIR06426.1"/>
    </source>
</evidence>
<dbReference type="SUPFAM" id="SSF52540">
    <property type="entry name" value="P-loop containing nucleoside triphosphate hydrolases"/>
    <property type="match status" value="1"/>
</dbReference>
<dbReference type="InterPro" id="IPR003593">
    <property type="entry name" value="AAA+_ATPase"/>
</dbReference>
<keyword evidence="1" id="KW-0813">Transport</keyword>
<evidence type="ECO:0000256" key="3">
    <source>
        <dbReference type="ARBA" id="ARBA00022840"/>
    </source>
</evidence>
<dbReference type="PANTHER" id="PTHR24220:SF659">
    <property type="entry name" value="TRANSPORTER, PUTATIVE-RELATED"/>
    <property type="match status" value="1"/>
</dbReference>
<dbReference type="PROSITE" id="PS50893">
    <property type="entry name" value="ABC_TRANSPORTER_2"/>
    <property type="match status" value="1"/>
</dbReference>
<dbReference type="PROSITE" id="PS00211">
    <property type="entry name" value="ABC_TRANSPORTER_1"/>
    <property type="match status" value="1"/>
</dbReference>
<dbReference type="Pfam" id="PF00005">
    <property type="entry name" value="ABC_tran"/>
    <property type="match status" value="1"/>
</dbReference>
<protein>
    <submittedName>
        <fullName evidence="5">Putative ABC transporter ATP-binding protein</fullName>
    </submittedName>
</protein>
<evidence type="ECO:0000259" key="4">
    <source>
        <dbReference type="PROSITE" id="PS50893"/>
    </source>
</evidence>
<dbReference type="GO" id="GO:0005886">
    <property type="term" value="C:plasma membrane"/>
    <property type="evidence" value="ECO:0007669"/>
    <property type="project" value="TreeGrafter"/>
</dbReference>
<feature type="domain" description="ABC transporter" evidence="4">
    <location>
        <begin position="18"/>
        <end position="248"/>
    </location>
</feature>
<dbReference type="CDD" id="cd03255">
    <property type="entry name" value="ABC_MJ0796_LolCDE_FtsE"/>
    <property type="match status" value="1"/>
</dbReference>
<name>A0A1J5SDS9_9ZZZZ</name>
<dbReference type="EMBL" id="MLJW01000043">
    <property type="protein sequence ID" value="OIR06426.1"/>
    <property type="molecule type" value="Genomic_DNA"/>
</dbReference>
<proteinExistence type="predicted"/>
<evidence type="ECO:0000256" key="2">
    <source>
        <dbReference type="ARBA" id="ARBA00022741"/>
    </source>
</evidence>
<dbReference type="SMART" id="SM00382">
    <property type="entry name" value="AAA"/>
    <property type="match status" value="1"/>
</dbReference>
<accession>A0A1J5SDS9</accession>
<dbReference type="InterPro" id="IPR027417">
    <property type="entry name" value="P-loop_NTPase"/>
</dbReference>
<keyword evidence="3 5" id="KW-0067">ATP-binding</keyword>
<dbReference type="FunFam" id="3.40.50.300:FF:000032">
    <property type="entry name" value="Export ABC transporter ATP-binding protein"/>
    <property type="match status" value="1"/>
</dbReference>
<dbReference type="AlphaFoldDB" id="A0A1J5SDS9"/>
<dbReference type="InterPro" id="IPR003439">
    <property type="entry name" value="ABC_transporter-like_ATP-bd"/>
</dbReference>
<dbReference type="Gene3D" id="3.40.50.300">
    <property type="entry name" value="P-loop containing nucleotide triphosphate hydrolases"/>
    <property type="match status" value="1"/>
</dbReference>
<evidence type="ECO:0000256" key="1">
    <source>
        <dbReference type="ARBA" id="ARBA00022448"/>
    </source>
</evidence>
<reference evidence="5" key="1">
    <citation type="submission" date="2016-10" db="EMBL/GenBank/DDBJ databases">
        <title>Sequence of Gallionella enrichment culture.</title>
        <authorList>
            <person name="Poehlein A."/>
            <person name="Muehling M."/>
            <person name="Daniel R."/>
        </authorList>
    </citation>
    <scope>NUCLEOTIDE SEQUENCE</scope>
</reference>
<dbReference type="PANTHER" id="PTHR24220">
    <property type="entry name" value="IMPORT ATP-BINDING PROTEIN"/>
    <property type="match status" value="1"/>
</dbReference>
<dbReference type="GO" id="GO:0022857">
    <property type="term" value="F:transmembrane transporter activity"/>
    <property type="evidence" value="ECO:0007669"/>
    <property type="project" value="UniProtKB-ARBA"/>
</dbReference>
<sequence length="252" mass="27317">MKRIPPRTHRPLPPGLALSLGSIEKSFGSGDSLTPVLRKTDFSAKLGELLLLVGPSGCGKTTLLSILAGTLHADAGEIEVLGYPLHAMTEAQRTEFRSRHLGFIFQQFNLIPTVSVAENVAVPLLIQGHSIAGATARAKAVLERVGLGSKVDERPSRLSGGQQQRVAIARALVHEPPLVVCDEPTSALDRENGLQVMELLREIARDPGRTVVVVTHDPRIYHFGDRMAEMEDGRIFRVLESTEAIVSAHGRH</sequence>
<organism evidence="5">
    <name type="scientific">mine drainage metagenome</name>
    <dbReference type="NCBI Taxonomy" id="410659"/>
    <lineage>
        <taxon>unclassified sequences</taxon>
        <taxon>metagenomes</taxon>
        <taxon>ecological metagenomes</taxon>
    </lineage>
</organism>
<gene>
    <name evidence="5" type="ORF">GALL_113360</name>
</gene>
<dbReference type="GO" id="GO:0016887">
    <property type="term" value="F:ATP hydrolysis activity"/>
    <property type="evidence" value="ECO:0007669"/>
    <property type="project" value="InterPro"/>
</dbReference>
<dbReference type="GO" id="GO:0098796">
    <property type="term" value="C:membrane protein complex"/>
    <property type="evidence" value="ECO:0007669"/>
    <property type="project" value="UniProtKB-ARBA"/>
</dbReference>
<dbReference type="InterPro" id="IPR015854">
    <property type="entry name" value="ABC_transpr_LolD-like"/>
</dbReference>
<dbReference type="InterPro" id="IPR017911">
    <property type="entry name" value="MacB-like_ATP-bd"/>
</dbReference>
<comment type="caution">
    <text evidence="5">The sequence shown here is derived from an EMBL/GenBank/DDBJ whole genome shotgun (WGS) entry which is preliminary data.</text>
</comment>